<dbReference type="PANTHER" id="PTHR10373:SF38">
    <property type="entry name" value="PROTEIN PANGOLIN, ISOFORM J"/>
    <property type="match status" value="1"/>
</dbReference>
<dbReference type="FunFam" id="1.10.30.10:FF:000001">
    <property type="entry name" value="transcription factor 7 isoform X2"/>
    <property type="match status" value="1"/>
</dbReference>
<feature type="domain" description="HMG box" evidence="11">
    <location>
        <begin position="106"/>
        <end position="174"/>
    </location>
</feature>
<dbReference type="GO" id="GO:0000785">
    <property type="term" value="C:chromatin"/>
    <property type="evidence" value="ECO:0007669"/>
    <property type="project" value="TreeGrafter"/>
</dbReference>
<dbReference type="GO" id="GO:0000978">
    <property type="term" value="F:RNA polymerase II cis-regulatory region sequence-specific DNA binding"/>
    <property type="evidence" value="ECO:0007669"/>
    <property type="project" value="TreeGrafter"/>
</dbReference>
<keyword evidence="8 9" id="KW-0539">Nucleus</keyword>
<evidence type="ECO:0000256" key="8">
    <source>
        <dbReference type="ARBA" id="ARBA00023242"/>
    </source>
</evidence>
<dbReference type="InterPro" id="IPR009071">
    <property type="entry name" value="HMG_box_dom"/>
</dbReference>
<dbReference type="GeneTree" id="ENSGT00940000155535"/>
<organism evidence="12 13">
    <name type="scientific">Labrus bergylta</name>
    <name type="common">ballan wrasse</name>
    <dbReference type="NCBI Taxonomy" id="56723"/>
    <lineage>
        <taxon>Eukaryota</taxon>
        <taxon>Metazoa</taxon>
        <taxon>Chordata</taxon>
        <taxon>Craniata</taxon>
        <taxon>Vertebrata</taxon>
        <taxon>Euteleostomi</taxon>
        <taxon>Actinopterygii</taxon>
        <taxon>Neopterygii</taxon>
        <taxon>Teleostei</taxon>
        <taxon>Neoteleostei</taxon>
        <taxon>Acanthomorphata</taxon>
        <taxon>Eupercaria</taxon>
        <taxon>Labriformes</taxon>
        <taxon>Labridae</taxon>
        <taxon>Labrus</taxon>
    </lineage>
</organism>
<keyword evidence="5 9" id="KW-0238">DNA-binding</keyword>
<comment type="subcellular location">
    <subcellularLocation>
        <location evidence="1">Nucleus</location>
    </subcellularLocation>
</comment>
<dbReference type="InterPro" id="IPR036910">
    <property type="entry name" value="HMG_box_dom_sf"/>
</dbReference>
<dbReference type="AlphaFoldDB" id="A0A3Q3GHQ1"/>
<evidence type="ECO:0000256" key="10">
    <source>
        <dbReference type="SAM" id="MobiDB-lite"/>
    </source>
</evidence>
<dbReference type="Proteomes" id="UP000261660">
    <property type="component" value="Unplaced"/>
</dbReference>
<protein>
    <recommendedName>
        <fullName evidence="11">HMG box domain-containing protein</fullName>
    </recommendedName>
</protein>
<keyword evidence="7" id="KW-0804">Transcription</keyword>
<feature type="DNA-binding region" description="HMG box" evidence="9">
    <location>
        <begin position="106"/>
        <end position="174"/>
    </location>
</feature>
<dbReference type="GO" id="GO:0060070">
    <property type="term" value="P:canonical Wnt signaling pathway"/>
    <property type="evidence" value="ECO:0007669"/>
    <property type="project" value="TreeGrafter"/>
</dbReference>
<dbReference type="Gene3D" id="1.10.30.10">
    <property type="entry name" value="High mobility group box domain"/>
    <property type="match status" value="1"/>
</dbReference>
<dbReference type="Ensembl" id="ENSLBET00000034200.1">
    <property type="protein sequence ID" value="ENSLBEP00000032741.1"/>
    <property type="gene ID" value="ENSLBEG00000024665.1"/>
</dbReference>
<dbReference type="GO" id="GO:1990907">
    <property type="term" value="C:beta-catenin-TCF complex"/>
    <property type="evidence" value="ECO:0007669"/>
    <property type="project" value="TreeGrafter"/>
</dbReference>
<keyword evidence="6" id="KW-0010">Activator</keyword>
<dbReference type="Pfam" id="PF00505">
    <property type="entry name" value="HMG_box"/>
    <property type="match status" value="1"/>
</dbReference>
<keyword evidence="4" id="KW-0805">Transcription regulation</keyword>
<feature type="compositionally biased region" description="Basic and acidic residues" evidence="10">
    <location>
        <begin position="41"/>
        <end position="50"/>
    </location>
</feature>
<evidence type="ECO:0000256" key="5">
    <source>
        <dbReference type="ARBA" id="ARBA00023125"/>
    </source>
</evidence>
<dbReference type="PANTHER" id="PTHR10373">
    <property type="entry name" value="TRANSCRIPTION FACTOR 7 FAMILY MEMBER"/>
    <property type="match status" value="1"/>
</dbReference>
<dbReference type="SMART" id="SM00398">
    <property type="entry name" value="HMG"/>
    <property type="match status" value="1"/>
</dbReference>
<feature type="compositionally biased region" description="Basic residues" evidence="10">
    <location>
        <begin position="181"/>
        <end position="191"/>
    </location>
</feature>
<keyword evidence="13" id="KW-1185">Reference proteome</keyword>
<dbReference type="PROSITE" id="PS50118">
    <property type="entry name" value="HMG_BOX_2"/>
    <property type="match status" value="1"/>
</dbReference>
<feature type="region of interest" description="Disordered" evidence="10">
    <location>
        <begin position="17"/>
        <end position="50"/>
    </location>
</feature>
<sequence length="204" mass="23356">MKWADVVSYLDETIAGLLADPAHPPPPPPDVPAGFEPNAHPQEEKSQDIESEEHLLFETGLDLSDMLSPTGSPWLQFGSLYMEDTQQLEDLHGQEGDHIQEQVRNSKKPPNAFMLYMKEQRPNVPAEILERGSAEVNVFLGQTWRSLSKGEQARYYLQADMESCLHSQMHPEWTTRDNYGKKTKRMRRRRAQNVAPKEGTKRPF</sequence>
<evidence type="ECO:0000256" key="1">
    <source>
        <dbReference type="ARBA" id="ARBA00004123"/>
    </source>
</evidence>
<feature type="compositionally biased region" description="Pro residues" evidence="10">
    <location>
        <begin position="22"/>
        <end position="31"/>
    </location>
</feature>
<accession>A0A3Q3GHQ1</accession>
<dbReference type="GO" id="GO:0000981">
    <property type="term" value="F:DNA-binding transcription factor activity, RNA polymerase II-specific"/>
    <property type="evidence" value="ECO:0007669"/>
    <property type="project" value="TreeGrafter"/>
</dbReference>
<dbReference type="InParanoid" id="A0A3Q3GHQ1"/>
<keyword evidence="3" id="KW-0879">Wnt signaling pathway</keyword>
<evidence type="ECO:0000256" key="4">
    <source>
        <dbReference type="ARBA" id="ARBA00023015"/>
    </source>
</evidence>
<evidence type="ECO:0000256" key="9">
    <source>
        <dbReference type="PROSITE-ProRule" id="PRU00267"/>
    </source>
</evidence>
<feature type="region of interest" description="Disordered" evidence="10">
    <location>
        <begin position="175"/>
        <end position="204"/>
    </location>
</feature>
<evidence type="ECO:0000259" key="11">
    <source>
        <dbReference type="PROSITE" id="PS50118"/>
    </source>
</evidence>
<reference evidence="12" key="1">
    <citation type="submission" date="2025-08" db="UniProtKB">
        <authorList>
            <consortium name="Ensembl"/>
        </authorList>
    </citation>
    <scope>IDENTIFICATION</scope>
</reference>
<evidence type="ECO:0000256" key="7">
    <source>
        <dbReference type="ARBA" id="ARBA00023163"/>
    </source>
</evidence>
<evidence type="ECO:0000256" key="6">
    <source>
        <dbReference type="ARBA" id="ARBA00023159"/>
    </source>
</evidence>
<dbReference type="InterPro" id="IPR024940">
    <property type="entry name" value="TCF/LEF"/>
</dbReference>
<evidence type="ECO:0000313" key="12">
    <source>
        <dbReference type="Ensembl" id="ENSLBEP00000032741.1"/>
    </source>
</evidence>
<comment type="similarity">
    <text evidence="2">Belongs to the TCF/LEF family.</text>
</comment>
<evidence type="ECO:0000313" key="13">
    <source>
        <dbReference type="Proteomes" id="UP000261660"/>
    </source>
</evidence>
<reference evidence="12" key="2">
    <citation type="submission" date="2025-09" db="UniProtKB">
        <authorList>
            <consortium name="Ensembl"/>
        </authorList>
    </citation>
    <scope>IDENTIFICATION</scope>
</reference>
<evidence type="ECO:0000256" key="3">
    <source>
        <dbReference type="ARBA" id="ARBA00022687"/>
    </source>
</evidence>
<name>A0A3Q3GHQ1_9LABR</name>
<proteinExistence type="inferred from homology"/>
<dbReference type="SUPFAM" id="SSF47095">
    <property type="entry name" value="HMG-box"/>
    <property type="match status" value="1"/>
</dbReference>
<evidence type="ECO:0000256" key="2">
    <source>
        <dbReference type="ARBA" id="ARBA00006569"/>
    </source>
</evidence>
<dbReference type="STRING" id="56723.ENSLBEP00000032741"/>